<evidence type="ECO:0000256" key="1">
    <source>
        <dbReference type="SAM" id="Phobius"/>
    </source>
</evidence>
<keyword evidence="3" id="KW-1185">Reference proteome</keyword>
<evidence type="ECO:0008006" key="4">
    <source>
        <dbReference type="Google" id="ProtNLM"/>
    </source>
</evidence>
<keyword evidence="1" id="KW-0812">Transmembrane</keyword>
<organism evidence="2 3">
    <name type="scientific">Gemmatimonas groenlandica</name>
    <dbReference type="NCBI Taxonomy" id="2732249"/>
    <lineage>
        <taxon>Bacteria</taxon>
        <taxon>Pseudomonadati</taxon>
        <taxon>Gemmatimonadota</taxon>
        <taxon>Gemmatimonadia</taxon>
        <taxon>Gemmatimonadales</taxon>
        <taxon>Gemmatimonadaceae</taxon>
        <taxon>Gemmatimonas</taxon>
    </lineage>
</organism>
<dbReference type="AlphaFoldDB" id="A0A6M4IPD6"/>
<reference evidence="2 3" key="1">
    <citation type="submission" date="2020-05" db="EMBL/GenBank/DDBJ databases">
        <title>Complete genome sequence of Gemmatimonas greenlandica TET16.</title>
        <authorList>
            <person name="Zeng Y."/>
        </authorList>
    </citation>
    <scope>NUCLEOTIDE SEQUENCE [LARGE SCALE GENOMIC DNA]</scope>
    <source>
        <strain evidence="2 3">TET16</strain>
    </source>
</reference>
<feature type="transmembrane region" description="Helical" evidence="1">
    <location>
        <begin position="300"/>
        <end position="321"/>
    </location>
</feature>
<protein>
    <recommendedName>
        <fullName evidence="4">Polysaccharide chain length determinant N-terminal domain-containing protein</fullName>
    </recommendedName>
</protein>
<dbReference type="PANTHER" id="PTHR32309">
    <property type="entry name" value="TYROSINE-PROTEIN KINASE"/>
    <property type="match status" value="1"/>
</dbReference>
<dbReference type="PANTHER" id="PTHR32309:SF31">
    <property type="entry name" value="CAPSULAR EXOPOLYSACCHARIDE FAMILY"/>
    <property type="match status" value="1"/>
</dbReference>
<gene>
    <name evidence="2" type="ORF">HKW67_00625</name>
</gene>
<proteinExistence type="predicted"/>
<feature type="transmembrane region" description="Helical" evidence="1">
    <location>
        <begin position="39"/>
        <end position="58"/>
    </location>
</feature>
<dbReference type="RefSeq" id="WP_171223547.1">
    <property type="nucleotide sequence ID" value="NZ_CP053085.1"/>
</dbReference>
<evidence type="ECO:0000313" key="2">
    <source>
        <dbReference type="EMBL" id="QJR34121.1"/>
    </source>
</evidence>
<keyword evidence="1" id="KW-0472">Membrane</keyword>
<sequence length="369" mass="39845">MTPTPISSAVVTGGILPPSPHTTLTALDVLRLALRKRRLLLVVPIIVAAIVVGVGLLADRQWVSQATFVAQSPGGGISRLAGLAAQFGVNVPNAQAGQSPDFYADVLRGDGMMRQLLTSRYTAASGNPVDLAVHLVPGVADTARRAELALRQLRTMVSASVGIKTGLVRLAVRLDDPELARQVAARALEELNRLNVLAQQAQASQERVFTDARLSMARGELRVAEDRLEDFLRSNRVFSGAPQLVLQEDRLRREVSLRQQVVSGLAQGLEQARLEESRNLPVITVVEAPVRPALPDSRRLVLKALFAAIVSTTLLLALVVAGEWRRRLAVLNPALSAEMESLAAEAAGDLRRPWRMMSKTRSDDTSRAA</sequence>
<keyword evidence="1" id="KW-1133">Transmembrane helix</keyword>
<accession>A0A6M4IPD6</accession>
<name>A0A6M4IPD6_9BACT</name>
<dbReference type="Proteomes" id="UP000500938">
    <property type="component" value="Chromosome"/>
</dbReference>
<dbReference type="KEGG" id="ggr:HKW67_00625"/>
<dbReference type="InterPro" id="IPR050445">
    <property type="entry name" value="Bact_polysacc_biosynth/exp"/>
</dbReference>
<dbReference type="EMBL" id="CP053085">
    <property type="protein sequence ID" value="QJR34121.1"/>
    <property type="molecule type" value="Genomic_DNA"/>
</dbReference>
<evidence type="ECO:0000313" key="3">
    <source>
        <dbReference type="Proteomes" id="UP000500938"/>
    </source>
</evidence>